<comment type="catalytic activity">
    <reaction evidence="1 10">
        <text>[protein]-peptidylproline (omega=180) = [protein]-peptidylproline (omega=0)</text>
        <dbReference type="Rhea" id="RHEA:16237"/>
        <dbReference type="Rhea" id="RHEA-COMP:10747"/>
        <dbReference type="Rhea" id="RHEA-COMP:10748"/>
        <dbReference type="ChEBI" id="CHEBI:83833"/>
        <dbReference type="ChEBI" id="CHEBI:83834"/>
        <dbReference type="EC" id="5.2.1.8"/>
    </reaction>
</comment>
<dbReference type="AlphaFoldDB" id="A0A2H8TRY9"/>
<name>A0A2H8TRY9_9HEMI</name>
<dbReference type="PANTHER" id="PTHR10012:SF0">
    <property type="entry name" value="SERINE_THREONINE-PROTEIN PHOSPHATASE 2A ACTIVATOR"/>
    <property type="match status" value="1"/>
</dbReference>
<evidence type="ECO:0000256" key="1">
    <source>
        <dbReference type="ARBA" id="ARBA00000971"/>
    </source>
</evidence>
<evidence type="ECO:0000256" key="3">
    <source>
        <dbReference type="ARBA" id="ARBA00011019"/>
    </source>
</evidence>
<keyword evidence="7 10" id="KW-0413">Isomerase</keyword>
<dbReference type="GO" id="GO:0005737">
    <property type="term" value="C:cytoplasm"/>
    <property type="evidence" value="ECO:0007669"/>
    <property type="project" value="UniProtKB-SubCell"/>
</dbReference>
<dbReference type="InterPro" id="IPR037218">
    <property type="entry name" value="PTPA_sf"/>
</dbReference>
<comment type="subcellular location">
    <subcellularLocation>
        <location evidence="2 10">Cytoplasm</location>
    </subcellularLocation>
</comment>
<dbReference type="InterPro" id="IPR004327">
    <property type="entry name" value="Phstyr_phstse_ac"/>
</dbReference>
<dbReference type="CDD" id="cd04087">
    <property type="entry name" value="PTPA"/>
    <property type="match status" value="1"/>
</dbReference>
<evidence type="ECO:0000256" key="7">
    <source>
        <dbReference type="ARBA" id="ARBA00023235"/>
    </source>
</evidence>
<evidence type="ECO:0000256" key="8">
    <source>
        <dbReference type="ARBA" id="ARBA00044786"/>
    </source>
</evidence>
<keyword evidence="6 10" id="KW-0697">Rotamase</keyword>
<dbReference type="EC" id="5.2.1.8" evidence="4 10"/>
<protein>
    <recommendedName>
        <fullName evidence="8 10">Serine/threonine-protein phosphatase 2A activator</fullName>
        <ecNumber evidence="4 10">5.2.1.8</ecNumber>
    </recommendedName>
    <alternativeName>
        <fullName evidence="9 10">Phosphotyrosyl phosphatase activator</fullName>
    </alternativeName>
</protein>
<dbReference type="OrthoDB" id="16120at2759"/>
<organism evidence="11">
    <name type="scientific">Melanaphis sacchari</name>
    <dbReference type="NCBI Taxonomy" id="742174"/>
    <lineage>
        <taxon>Eukaryota</taxon>
        <taxon>Metazoa</taxon>
        <taxon>Ecdysozoa</taxon>
        <taxon>Arthropoda</taxon>
        <taxon>Hexapoda</taxon>
        <taxon>Insecta</taxon>
        <taxon>Pterygota</taxon>
        <taxon>Neoptera</taxon>
        <taxon>Paraneoptera</taxon>
        <taxon>Hemiptera</taxon>
        <taxon>Sternorrhyncha</taxon>
        <taxon>Aphidomorpha</taxon>
        <taxon>Aphidoidea</taxon>
        <taxon>Aphididae</taxon>
        <taxon>Aphidini</taxon>
        <taxon>Melanaphis</taxon>
    </lineage>
</organism>
<dbReference type="GO" id="GO:0000159">
    <property type="term" value="C:protein phosphatase type 2A complex"/>
    <property type="evidence" value="ECO:0007669"/>
    <property type="project" value="TreeGrafter"/>
</dbReference>
<dbReference type="PANTHER" id="PTHR10012">
    <property type="entry name" value="SERINE/THREONINE-PROTEIN PHOSPHATASE 2A REGULATORY SUBUNIT B"/>
    <property type="match status" value="1"/>
</dbReference>
<evidence type="ECO:0000256" key="5">
    <source>
        <dbReference type="ARBA" id="ARBA00022490"/>
    </source>
</evidence>
<dbReference type="GO" id="GO:0007052">
    <property type="term" value="P:mitotic spindle organization"/>
    <property type="evidence" value="ECO:0007669"/>
    <property type="project" value="TreeGrafter"/>
</dbReference>
<keyword evidence="5 10" id="KW-0963">Cytoplasm</keyword>
<dbReference type="GO" id="GO:0003755">
    <property type="term" value="F:peptidyl-prolyl cis-trans isomerase activity"/>
    <property type="evidence" value="ECO:0007669"/>
    <property type="project" value="UniProtKB-KW"/>
</dbReference>
<evidence type="ECO:0000256" key="2">
    <source>
        <dbReference type="ARBA" id="ARBA00004496"/>
    </source>
</evidence>
<evidence type="ECO:0000256" key="10">
    <source>
        <dbReference type="RuleBase" id="RU361210"/>
    </source>
</evidence>
<evidence type="ECO:0000313" key="11">
    <source>
        <dbReference type="EMBL" id="MBW16984.1"/>
    </source>
</evidence>
<evidence type="ECO:0000256" key="4">
    <source>
        <dbReference type="ARBA" id="ARBA00013194"/>
    </source>
</evidence>
<dbReference type="Gene3D" id="1.20.120.1150">
    <property type="match status" value="1"/>
</dbReference>
<evidence type="ECO:0000256" key="6">
    <source>
        <dbReference type="ARBA" id="ARBA00023110"/>
    </source>
</evidence>
<dbReference type="EMBL" id="GFXV01005179">
    <property type="protein sequence ID" value="MBW16984.1"/>
    <property type="molecule type" value="Transcribed_RNA"/>
</dbReference>
<dbReference type="GO" id="GO:0005634">
    <property type="term" value="C:nucleus"/>
    <property type="evidence" value="ECO:0007669"/>
    <property type="project" value="TreeGrafter"/>
</dbReference>
<sequence length="341" mass="39311">MSDVTSTILKFKDDNMEFKTRVKNESDMDAWELSEAYNDYIGFIVAMNKSVYAIPLNKTLTLSNAISQLLNVLNTIDDWITEVEPLKESCRFGNKAFSTFYNLLKTRLPEVLSKELSSVDQQDVIELTTYIVDSFGNPTRIDYGTGHEMSFCMFLCGLYKVDILKQSDSKATVNVLFSRYLEIVRRCQLRYQMEPAGSHGAWSLDDYQFVPFIWGSAQLIENPDLNPNLFVDEKCVQQFKSKYMFLGCIDFIMQVKKGLFHEHSNQLWNISGVQSWNKINEGLIKMYKKEVLGKFPIIQHVPFGNLFKFQQCIKQKPFATPPAMKTSTMSLLEKLKKTNQS</sequence>
<dbReference type="FunFam" id="1.20.120.1150:FF:000002">
    <property type="entry name" value="Serine/threonine-protein phosphatase 2A activator"/>
    <property type="match status" value="1"/>
</dbReference>
<gene>
    <name evidence="11" type="primary">PPP2R4_1</name>
</gene>
<accession>A0A2H8TRY9</accession>
<evidence type="ECO:0000256" key="9">
    <source>
        <dbReference type="ARBA" id="ARBA00044820"/>
    </source>
</evidence>
<dbReference type="Pfam" id="PF03095">
    <property type="entry name" value="PTPA"/>
    <property type="match status" value="1"/>
</dbReference>
<proteinExistence type="inferred from homology"/>
<dbReference type="GO" id="GO:0008160">
    <property type="term" value="F:protein tyrosine phosphatase activator activity"/>
    <property type="evidence" value="ECO:0007669"/>
    <property type="project" value="TreeGrafter"/>
</dbReference>
<comment type="similarity">
    <text evidence="3 10">Belongs to the PTPA-type PPIase family.</text>
</comment>
<dbReference type="InterPro" id="IPR043170">
    <property type="entry name" value="PTPA_C_lid"/>
</dbReference>
<comment type="function">
    <text evidence="10">PPIases accelerate the folding of proteins. It catalyzes the cis-trans isomerization of proline imidic peptide bonds in oligopeptides.</text>
</comment>
<reference evidence="11" key="1">
    <citation type="submission" date="2017-10" db="EMBL/GenBank/DDBJ databases">
        <title>Transcriptome Assembly of Sugarcane Aphid Adults.</title>
        <authorList>
            <person name="Scully E.D."/>
            <person name="Palmer N.A."/>
            <person name="Geib S.M."/>
            <person name="Sarath G."/>
            <person name="Sattler S.E."/>
        </authorList>
    </citation>
    <scope>NUCLEOTIDE SEQUENCE</scope>
    <source>
        <tissue evidence="11">Whole body</tissue>
    </source>
</reference>
<dbReference type="SUPFAM" id="SSF140984">
    <property type="entry name" value="PTPA-like"/>
    <property type="match status" value="1"/>
</dbReference>
<dbReference type="PIRSF" id="PIRSF016325">
    <property type="entry name" value="Phstyr_phstse_ac"/>
    <property type="match status" value="1"/>
</dbReference>